<dbReference type="SUPFAM" id="SSF51126">
    <property type="entry name" value="Pectin lyase-like"/>
    <property type="match status" value="1"/>
</dbReference>
<evidence type="ECO:0000313" key="7">
    <source>
        <dbReference type="Proteomes" id="UP000002233"/>
    </source>
</evidence>
<keyword evidence="4" id="KW-0472">Membrane</keyword>
<evidence type="ECO:0000256" key="2">
    <source>
        <dbReference type="ARBA" id="ARBA00022525"/>
    </source>
</evidence>
<dbReference type="SMART" id="SM00710">
    <property type="entry name" value="PbH1"/>
    <property type="match status" value="9"/>
</dbReference>
<evidence type="ECO:0000259" key="5">
    <source>
        <dbReference type="SMART" id="SM00722"/>
    </source>
</evidence>
<evidence type="ECO:0000256" key="1">
    <source>
        <dbReference type="ARBA" id="ARBA00004613"/>
    </source>
</evidence>
<dbReference type="Pfam" id="PF05048">
    <property type="entry name" value="NosD"/>
    <property type="match status" value="1"/>
</dbReference>
<dbReference type="InterPro" id="IPR011050">
    <property type="entry name" value="Pectin_lyase_fold/virulence"/>
</dbReference>
<organism evidence="6 7">
    <name type="scientific">Bacillus spizizenii (strain ATCC 23059 / NRRL B-14472 / W23)</name>
    <name type="common">Bacillus subtilis subsp. spizizenii</name>
    <dbReference type="NCBI Taxonomy" id="655816"/>
    <lineage>
        <taxon>Bacteria</taxon>
        <taxon>Bacillati</taxon>
        <taxon>Bacillota</taxon>
        <taxon>Bacilli</taxon>
        <taxon>Bacillales</taxon>
        <taxon>Bacillaceae</taxon>
        <taxon>Bacillus</taxon>
    </lineage>
</organism>
<gene>
    <name evidence="6" type="primary">ywoF</name>
    <name evidence="6" type="ordered locus">BSUW23_17955</name>
</gene>
<keyword evidence="3" id="KW-0732">Signal</keyword>
<proteinExistence type="predicted"/>
<dbReference type="InterPro" id="IPR012334">
    <property type="entry name" value="Pectin_lyas_fold"/>
</dbReference>
<dbReference type="PANTHER" id="PTHR40088">
    <property type="entry name" value="PECTATE LYASE (EUROFUNG)"/>
    <property type="match status" value="1"/>
</dbReference>
<dbReference type="CAZy" id="PL9">
    <property type="family name" value="Polysaccharide Lyase Family 9"/>
</dbReference>
<keyword evidence="4" id="KW-1133">Transmembrane helix</keyword>
<dbReference type="KEGG" id="bss:BSUW23_17955"/>
<comment type="subcellular location">
    <subcellularLocation>
        <location evidence="1">Secreted</location>
    </subcellularLocation>
</comment>
<feature type="transmembrane region" description="Helical" evidence="4">
    <location>
        <begin position="12"/>
        <end position="38"/>
    </location>
</feature>
<dbReference type="GO" id="GO:0005576">
    <property type="term" value="C:extracellular region"/>
    <property type="evidence" value="ECO:0007669"/>
    <property type="project" value="UniProtKB-SubCell"/>
</dbReference>
<dbReference type="InterPro" id="IPR007742">
    <property type="entry name" value="NosD_dom"/>
</dbReference>
<feature type="transmembrane region" description="Helical" evidence="4">
    <location>
        <begin position="50"/>
        <end position="68"/>
    </location>
</feature>
<dbReference type="AlphaFoldDB" id="E0TU20"/>
<evidence type="ECO:0000256" key="3">
    <source>
        <dbReference type="ARBA" id="ARBA00022729"/>
    </source>
</evidence>
<sequence>MKLGRFAKLNKIYISRYIFIFLKWFSINRTFIIVLEIYSKTKWESNMRKWYFILLAGALTSVILAFVFDKTKANEEGSGDYLYVSPHGSDQSEGTKEKPFRTLAHASDEAGPGTTVMIRGGTYHETLVVKHSGADGKPITFRNYENEKVVISGESIADAKYETPLIHIHDKHDIAISGLTIQDLSVSSEEATAMGIYVSGSSSHIAIKNNHVRDIKTTADEGNAHGIAVYGSGSMKDIQIEDNTVEKLTLGASEAVVLNGNIDGFTISGNVVRNNNNIGIDLIGYEGTADKNDYVRNGVVENNTVYQNSTYGNPAYGDDYSAGGIYVDGGHSIEIKKNTVYDNDIGIEATSEHKGKYATAIQITDNKVYNNAYTGISIGGYDKKRGGTSNSLIARNIMYRNDTKGLYGGQLLLQYDAKNNTIEKNILTASDSRLFIGNDFTANEGNTVNHNVYHKEADQDGIWMWKKNEYDSFSSYRKATNNDQQSIYADPMYRDEESYDFTLDPDSPARPVIE</sequence>
<reference evidence="6 7" key="2">
    <citation type="journal article" date="2011" name="Microbiology">
        <title>The genome sequence of Bacillus subtilis subsp. spizizenii W23: insights into speciation within the B. subtilis complex and into the history of B. subtilis genetics.</title>
        <authorList>
            <person name="Zeigler D.R."/>
        </authorList>
    </citation>
    <scope>NUCLEOTIDE SEQUENCE [LARGE SCALE GENOMIC DNA]</scope>
    <source>
        <strain evidence="7">ATCC 23059 / NRRL B-14472 / W23</strain>
    </source>
</reference>
<dbReference type="HOGENOM" id="CLU_026896_0_0_9"/>
<name>E0TU20_BACSH</name>
<accession>E0TU20</accession>
<reference key="1">
    <citation type="submission" date="2010-08" db="EMBL/GenBank/DDBJ databases">
        <authorList>
            <person name="Zeigler D.R."/>
        </authorList>
    </citation>
    <scope>NUCLEOTIDE SEQUENCE</scope>
    <source>
        <strain>W23</strain>
    </source>
</reference>
<feature type="domain" description="Carbohydrate-binding/sugar hydrolysis" evidence="5">
    <location>
        <begin position="118"/>
        <end position="283"/>
    </location>
</feature>
<dbReference type="GO" id="GO:0016837">
    <property type="term" value="F:carbon-oxygen lyase activity, acting on polysaccharides"/>
    <property type="evidence" value="ECO:0007669"/>
    <property type="project" value="TreeGrafter"/>
</dbReference>
<keyword evidence="2" id="KW-0964">Secreted</keyword>
<dbReference type="InterPro" id="IPR052052">
    <property type="entry name" value="Polysaccharide_Lyase_9"/>
</dbReference>
<dbReference type="InterPro" id="IPR006633">
    <property type="entry name" value="Carb-bd_sugar_hydrolysis-dom"/>
</dbReference>
<dbReference type="Proteomes" id="UP000002233">
    <property type="component" value="Chromosome"/>
</dbReference>
<dbReference type="InterPro" id="IPR006626">
    <property type="entry name" value="PbH1"/>
</dbReference>
<dbReference type="SMART" id="SM00722">
    <property type="entry name" value="CASH"/>
    <property type="match status" value="1"/>
</dbReference>
<dbReference type="PANTHER" id="PTHR40088:SF2">
    <property type="entry name" value="SECRETED SUGAR HYDROLASE"/>
    <property type="match status" value="1"/>
</dbReference>
<dbReference type="Gene3D" id="2.160.20.10">
    <property type="entry name" value="Single-stranded right-handed beta-helix, Pectin lyase-like"/>
    <property type="match status" value="1"/>
</dbReference>
<evidence type="ECO:0000256" key="4">
    <source>
        <dbReference type="SAM" id="Phobius"/>
    </source>
</evidence>
<keyword evidence="4" id="KW-0812">Transmembrane</keyword>
<protein>
    <submittedName>
        <fullName evidence="6">Putative pectate lyase</fullName>
    </submittedName>
</protein>
<evidence type="ECO:0000313" key="6">
    <source>
        <dbReference type="EMBL" id="ADM39626.1"/>
    </source>
</evidence>
<dbReference type="EMBL" id="CP002183">
    <property type="protein sequence ID" value="ADM39626.1"/>
    <property type="molecule type" value="Genomic_DNA"/>
</dbReference>
<keyword evidence="6" id="KW-0456">Lyase</keyword>